<evidence type="ECO:0000256" key="2">
    <source>
        <dbReference type="SAM" id="Phobius"/>
    </source>
</evidence>
<keyword evidence="3" id="KW-0732">Signal</keyword>
<dbReference type="Pfam" id="PF05050">
    <property type="entry name" value="Methyltransf_21"/>
    <property type="match status" value="1"/>
</dbReference>
<keyword evidence="5" id="KW-0808">Transferase</keyword>
<dbReference type="VEuPathDB" id="TriTrypDB:BSAL_31685"/>
<dbReference type="EMBL" id="CYKH01001915">
    <property type="protein sequence ID" value="CUI15205.1"/>
    <property type="molecule type" value="Genomic_DNA"/>
</dbReference>
<dbReference type="Proteomes" id="UP000051952">
    <property type="component" value="Unassembled WGS sequence"/>
</dbReference>
<protein>
    <submittedName>
        <fullName evidence="5">Methyltransferase, putative</fullName>
    </submittedName>
</protein>
<keyword evidence="6" id="KW-1185">Reference proteome</keyword>
<dbReference type="OrthoDB" id="2154188at2759"/>
<keyword evidence="2" id="KW-1133">Transmembrane helix</keyword>
<evidence type="ECO:0000313" key="6">
    <source>
        <dbReference type="Proteomes" id="UP000051952"/>
    </source>
</evidence>
<dbReference type="Gene3D" id="3.40.50.150">
    <property type="entry name" value="Vaccinia Virus protein VP39"/>
    <property type="match status" value="1"/>
</dbReference>
<dbReference type="GO" id="GO:0008168">
    <property type="term" value="F:methyltransferase activity"/>
    <property type="evidence" value="ECO:0007669"/>
    <property type="project" value="UniProtKB-KW"/>
</dbReference>
<dbReference type="GO" id="GO:0032259">
    <property type="term" value="P:methylation"/>
    <property type="evidence" value="ECO:0007669"/>
    <property type="project" value="UniProtKB-KW"/>
</dbReference>
<feature type="region of interest" description="Disordered" evidence="1">
    <location>
        <begin position="353"/>
        <end position="406"/>
    </location>
</feature>
<reference evidence="6" key="1">
    <citation type="submission" date="2015-09" db="EMBL/GenBank/DDBJ databases">
        <authorList>
            <consortium name="Pathogen Informatics"/>
        </authorList>
    </citation>
    <scope>NUCLEOTIDE SEQUENCE [LARGE SCALE GENOMIC DNA]</scope>
    <source>
        <strain evidence="6">Lake Konstanz</strain>
    </source>
</reference>
<dbReference type="InterPro" id="IPR053202">
    <property type="entry name" value="EGF_Rcpt_Signaling_Reg"/>
</dbReference>
<dbReference type="GO" id="GO:0005886">
    <property type="term" value="C:plasma membrane"/>
    <property type="evidence" value="ECO:0007669"/>
    <property type="project" value="TreeGrafter"/>
</dbReference>
<organism evidence="5 6">
    <name type="scientific">Bodo saltans</name>
    <name type="common">Flagellated protozoan</name>
    <dbReference type="NCBI Taxonomy" id="75058"/>
    <lineage>
        <taxon>Eukaryota</taxon>
        <taxon>Discoba</taxon>
        <taxon>Euglenozoa</taxon>
        <taxon>Kinetoplastea</taxon>
        <taxon>Metakinetoplastina</taxon>
        <taxon>Eubodonida</taxon>
        <taxon>Bodonidae</taxon>
        <taxon>Bodo</taxon>
    </lineage>
</organism>
<dbReference type="SUPFAM" id="SSF53335">
    <property type="entry name" value="S-adenosyl-L-methionine-dependent methyltransferases"/>
    <property type="match status" value="1"/>
</dbReference>
<proteinExistence type="predicted"/>
<dbReference type="AlphaFoldDB" id="A0A0S4KL54"/>
<feature type="signal peptide" evidence="3">
    <location>
        <begin position="1"/>
        <end position="31"/>
    </location>
</feature>
<keyword evidence="2" id="KW-0812">Transmembrane</keyword>
<name>A0A0S4KL54_BODSA</name>
<evidence type="ECO:0000256" key="1">
    <source>
        <dbReference type="SAM" id="MobiDB-lite"/>
    </source>
</evidence>
<dbReference type="PANTHER" id="PTHR34009">
    <property type="entry name" value="PROTEIN STAR"/>
    <property type="match status" value="1"/>
</dbReference>
<dbReference type="GO" id="GO:0005789">
    <property type="term" value="C:endoplasmic reticulum membrane"/>
    <property type="evidence" value="ECO:0007669"/>
    <property type="project" value="TreeGrafter"/>
</dbReference>
<keyword evidence="5" id="KW-0489">Methyltransferase</keyword>
<dbReference type="GO" id="GO:0031902">
    <property type="term" value="C:late endosome membrane"/>
    <property type="evidence" value="ECO:0007669"/>
    <property type="project" value="TreeGrafter"/>
</dbReference>
<accession>A0A0S4KL54</accession>
<feature type="domain" description="Methyltransferase FkbM" evidence="4">
    <location>
        <begin position="99"/>
        <end position="294"/>
    </location>
</feature>
<gene>
    <name evidence="5" type="ORF">BSAL_31685</name>
</gene>
<feature type="transmembrane region" description="Helical" evidence="2">
    <location>
        <begin position="421"/>
        <end position="441"/>
    </location>
</feature>
<dbReference type="InterPro" id="IPR029063">
    <property type="entry name" value="SAM-dependent_MTases_sf"/>
</dbReference>
<dbReference type="GO" id="GO:0005794">
    <property type="term" value="C:Golgi apparatus"/>
    <property type="evidence" value="ECO:0007669"/>
    <property type="project" value="TreeGrafter"/>
</dbReference>
<evidence type="ECO:0000256" key="3">
    <source>
        <dbReference type="SAM" id="SignalP"/>
    </source>
</evidence>
<evidence type="ECO:0000313" key="5">
    <source>
        <dbReference type="EMBL" id="CUI15205.1"/>
    </source>
</evidence>
<dbReference type="GO" id="GO:0016197">
    <property type="term" value="P:endosomal transport"/>
    <property type="evidence" value="ECO:0007669"/>
    <property type="project" value="TreeGrafter"/>
</dbReference>
<dbReference type="PANTHER" id="PTHR34009:SF2">
    <property type="entry name" value="PROTEIN STAR"/>
    <property type="match status" value="1"/>
</dbReference>
<feature type="compositionally biased region" description="Acidic residues" evidence="1">
    <location>
        <begin position="369"/>
        <end position="378"/>
    </location>
</feature>
<sequence length="450" mass="50841">MSLLCVPSFVSAGMLFMMFAVLLSTIASVFSADNEHKPLCESGLDVSEVKTPLKYTGPNQRIHKEGKLNFRCFNAQHWEDLYMFQNYFGNISGGFFIELGALDGWSYSVSYFFEQFLNWRGLLLEASPRNYLQFKAKMRKLPVSRRRKSDYILSAVCNDPKPLTYVSKEGTGAGILEFMPEDQQLRNKRMCTESNVLGAGAASLASIEKAAAAGNSNDCTLTKIQCIHLGDMLRERGVQKVDMFILDVEGAELEVLSSLRLDEIPVHFFLIELDGKAPEKDARVRCILRKHRYEPIGRLDLNEIWRKTDFDMAKYAGSYPQKPIPMSQWSSCFRGTVDETFFDYRNQVQLPSAGAAHAAESTNNKPPVEDADLQDFDPNEGQKRPSNGNDNNNNNGKDVPVRPEFIYGHQPKNDSEVFNDFSSALVWLLVLGVPVSLIVVMRRRKRRTAL</sequence>
<evidence type="ECO:0000259" key="4">
    <source>
        <dbReference type="Pfam" id="PF05050"/>
    </source>
</evidence>
<feature type="compositionally biased region" description="Low complexity" evidence="1">
    <location>
        <begin position="387"/>
        <end position="396"/>
    </location>
</feature>
<dbReference type="InterPro" id="IPR006342">
    <property type="entry name" value="FkbM_mtfrase"/>
</dbReference>
<feature type="chain" id="PRO_5006623462" evidence="3">
    <location>
        <begin position="32"/>
        <end position="450"/>
    </location>
</feature>
<keyword evidence="2" id="KW-0472">Membrane</keyword>
<dbReference type="GO" id="GO:0006888">
    <property type="term" value="P:endoplasmic reticulum to Golgi vesicle-mediated transport"/>
    <property type="evidence" value="ECO:0007669"/>
    <property type="project" value="TreeGrafter"/>
</dbReference>